<evidence type="ECO:0000256" key="1">
    <source>
        <dbReference type="SAM" id="Phobius"/>
    </source>
</evidence>
<name>A0A8J8CDN0_9ARCH</name>
<evidence type="ECO:0000313" key="2">
    <source>
        <dbReference type="EMBL" id="MBX8632436.1"/>
    </source>
</evidence>
<accession>A0A8J8CDN0</accession>
<dbReference type="EMBL" id="JAHEAC010000070">
    <property type="protein sequence ID" value="MBX8644515.1"/>
    <property type="molecule type" value="Genomic_DNA"/>
</dbReference>
<reference evidence="3" key="1">
    <citation type="submission" date="2021-05" db="EMBL/GenBank/DDBJ databases">
        <title>Genomic insights into ecological role and evolution of a novel Thermoplasmata order Candidatus Sysuiplasmatales.</title>
        <authorList>
            <person name="Yuan Y."/>
        </authorList>
    </citation>
    <scope>NUCLEOTIDE SEQUENCE</scope>
    <source>
        <strain evidence="3">TUT19-bin139</strain>
        <strain evidence="2">YP2-bin.285</strain>
    </source>
</reference>
<keyword evidence="1" id="KW-0812">Transmembrane</keyword>
<gene>
    <name evidence="2" type="ORF">J9259_07990</name>
    <name evidence="3" type="ORF">KIY12_07335</name>
</gene>
<dbReference type="EMBL" id="JAGVSJ010000026">
    <property type="protein sequence ID" value="MBX8632436.1"/>
    <property type="molecule type" value="Genomic_DNA"/>
</dbReference>
<feature type="transmembrane region" description="Helical" evidence="1">
    <location>
        <begin position="58"/>
        <end position="78"/>
    </location>
</feature>
<dbReference type="Proteomes" id="UP000716004">
    <property type="component" value="Unassembled WGS sequence"/>
</dbReference>
<dbReference type="Proteomes" id="UP000750197">
    <property type="component" value="Unassembled WGS sequence"/>
</dbReference>
<keyword evidence="1" id="KW-1133">Transmembrane helix</keyword>
<dbReference type="AlphaFoldDB" id="A0A8J8CDN0"/>
<proteinExistence type="predicted"/>
<protein>
    <recommendedName>
        <fullName evidence="5">DZANK-type domain-containing protein</fullName>
    </recommendedName>
</protein>
<feature type="transmembrane region" description="Helical" evidence="1">
    <location>
        <begin position="25"/>
        <end position="46"/>
    </location>
</feature>
<comment type="caution">
    <text evidence="3">The sequence shown here is derived from an EMBL/GenBank/DDBJ whole genome shotgun (WGS) entry which is preliminary data.</text>
</comment>
<organism evidence="3 4">
    <name type="scientific">Candidatus Sysuiplasma superficiale</name>
    <dbReference type="NCBI Taxonomy" id="2823368"/>
    <lineage>
        <taxon>Archaea</taxon>
        <taxon>Methanobacteriati</taxon>
        <taxon>Thermoplasmatota</taxon>
        <taxon>Thermoplasmata</taxon>
        <taxon>Candidatus Sysuiplasmatales</taxon>
        <taxon>Candidatus Sysuiplasmataceae</taxon>
        <taxon>Candidatus Sysuiplasma</taxon>
    </lineage>
</organism>
<evidence type="ECO:0008006" key="5">
    <source>
        <dbReference type="Google" id="ProtNLM"/>
    </source>
</evidence>
<sequence length="147" mass="16051">MYAPSLRKPANASDHSGRGKDLAEAFGWGLISVTPLNIFIFLYYYVFLGIGSPEMMLYSAYLLSASLSVTIIGMVLVIEKHAFLQASRIKSSAVRKRANICTVCGALVASDRVECPVCSSKLLKTCISCNLIMNVGESRCPRCHRPV</sequence>
<evidence type="ECO:0000313" key="4">
    <source>
        <dbReference type="Proteomes" id="UP000750197"/>
    </source>
</evidence>
<keyword evidence="1" id="KW-0472">Membrane</keyword>
<evidence type="ECO:0000313" key="3">
    <source>
        <dbReference type="EMBL" id="MBX8644515.1"/>
    </source>
</evidence>